<gene>
    <name evidence="2" type="ORF">SAMN05421828_1382</name>
</gene>
<feature type="transmembrane region" description="Helical" evidence="1">
    <location>
        <begin position="108"/>
        <end position="133"/>
    </location>
</feature>
<evidence type="ECO:0000313" key="3">
    <source>
        <dbReference type="Proteomes" id="UP000186308"/>
    </source>
</evidence>
<organism evidence="2 3">
    <name type="scientific">Acidiphilium rubrum</name>
    <dbReference type="NCBI Taxonomy" id="526"/>
    <lineage>
        <taxon>Bacteria</taxon>
        <taxon>Pseudomonadati</taxon>
        <taxon>Pseudomonadota</taxon>
        <taxon>Alphaproteobacteria</taxon>
        <taxon>Acetobacterales</taxon>
        <taxon>Acidocellaceae</taxon>
        <taxon>Acidiphilium</taxon>
    </lineage>
</organism>
<keyword evidence="1" id="KW-0812">Transmembrane</keyword>
<keyword evidence="3" id="KW-1185">Reference proteome</keyword>
<feature type="transmembrane region" description="Helical" evidence="1">
    <location>
        <begin position="38"/>
        <end position="59"/>
    </location>
</feature>
<dbReference type="EMBL" id="FTNE01000038">
    <property type="protein sequence ID" value="SIR48307.1"/>
    <property type="molecule type" value="Genomic_DNA"/>
</dbReference>
<dbReference type="AlphaFoldDB" id="A0A8G2CNQ6"/>
<evidence type="ECO:0000313" key="2">
    <source>
        <dbReference type="EMBL" id="SIR48307.1"/>
    </source>
</evidence>
<keyword evidence="1" id="KW-0472">Membrane</keyword>
<evidence type="ECO:0000256" key="1">
    <source>
        <dbReference type="SAM" id="Phobius"/>
    </source>
</evidence>
<feature type="transmembrane region" description="Helical" evidence="1">
    <location>
        <begin position="65"/>
        <end position="87"/>
    </location>
</feature>
<proteinExistence type="predicted"/>
<name>A0A8G2CNQ6_ACIRU</name>
<accession>A0A8G2CNQ6</accession>
<reference evidence="2 3" key="1">
    <citation type="submission" date="2017-01" db="EMBL/GenBank/DDBJ databases">
        <authorList>
            <person name="Varghese N."/>
            <person name="Submissions S."/>
        </authorList>
    </citation>
    <scope>NUCLEOTIDE SEQUENCE [LARGE SCALE GENOMIC DNA]</scope>
    <source>
        <strain evidence="2 3">ATCC 35905</strain>
    </source>
</reference>
<dbReference type="Proteomes" id="UP000186308">
    <property type="component" value="Unassembled WGS sequence"/>
</dbReference>
<protein>
    <submittedName>
        <fullName evidence="2">Uncharacterized protein</fullName>
    </submittedName>
</protein>
<keyword evidence="1" id="KW-1133">Transmembrane helix</keyword>
<sequence>MRALPLAPAMTGLPWHLMGLGLVMSLVVSTLGFRNVAYFVSLGYAGSIATQAAVMPLIYRDTIGGWVLLQSALLLMYGLRLGSFILARARAPSFQSEVAATAARGAKAGGWITIAIWLSVSLLYVVMFLPALLSMSAQAGGQALPSVPAGDAVRAMAEIG</sequence>
<feature type="transmembrane region" description="Helical" evidence="1">
    <location>
        <begin position="12"/>
        <end position="31"/>
    </location>
</feature>
<comment type="caution">
    <text evidence="2">The sequence shown here is derived from an EMBL/GenBank/DDBJ whole genome shotgun (WGS) entry which is preliminary data.</text>
</comment>